<dbReference type="InterPro" id="IPR049943">
    <property type="entry name" value="Ser_HO-MeTrfase-like"/>
</dbReference>
<protein>
    <recommendedName>
        <fullName evidence="6">Serine hydroxymethyltransferase</fullName>
        <shortName evidence="6">SHMT</shortName>
        <shortName evidence="6">Serine methylase</shortName>
        <ecNumber evidence="6">2.1.2.1</ecNumber>
    </recommendedName>
</protein>
<keyword evidence="6" id="KW-0963">Cytoplasm</keyword>
<comment type="catalytic activity">
    <reaction evidence="6">
        <text>(6R)-5,10-methylene-5,6,7,8-tetrahydrofolate + glycine + H2O = (6S)-5,6,7,8-tetrahydrofolate + L-serine</text>
        <dbReference type="Rhea" id="RHEA:15481"/>
        <dbReference type="ChEBI" id="CHEBI:15377"/>
        <dbReference type="ChEBI" id="CHEBI:15636"/>
        <dbReference type="ChEBI" id="CHEBI:33384"/>
        <dbReference type="ChEBI" id="CHEBI:57305"/>
        <dbReference type="ChEBI" id="CHEBI:57453"/>
        <dbReference type="EC" id="2.1.2.1"/>
    </reaction>
</comment>
<comment type="cofactor">
    <cofactor evidence="1 6">
        <name>pyridoxal 5'-phosphate</name>
        <dbReference type="ChEBI" id="CHEBI:597326"/>
    </cofactor>
</comment>
<evidence type="ECO:0000256" key="4">
    <source>
        <dbReference type="ARBA" id="ARBA00022679"/>
    </source>
</evidence>
<dbReference type="PROSITE" id="PS00096">
    <property type="entry name" value="SHMT"/>
    <property type="match status" value="1"/>
</dbReference>
<dbReference type="InterPro" id="IPR019798">
    <property type="entry name" value="Ser_HO-MeTrfase_PLP_BS"/>
</dbReference>
<evidence type="ECO:0000313" key="9">
    <source>
        <dbReference type="Proteomes" id="UP001069802"/>
    </source>
</evidence>
<comment type="caution">
    <text evidence="8">The sequence shown here is derived from an EMBL/GenBank/DDBJ whole genome shotgun (WGS) entry which is preliminary data.</text>
</comment>
<comment type="subcellular location">
    <subcellularLocation>
        <location evidence="6">Cytoplasm</location>
    </subcellularLocation>
</comment>
<evidence type="ECO:0000256" key="1">
    <source>
        <dbReference type="ARBA" id="ARBA00001933"/>
    </source>
</evidence>
<comment type="pathway">
    <text evidence="6">Amino-acid biosynthesis; glycine biosynthesis; glycine from L-serine: step 1/1.</text>
</comment>
<dbReference type="RefSeq" id="WP_269422353.1">
    <property type="nucleotide sequence ID" value="NZ_JAPWGY010000002.1"/>
</dbReference>
<evidence type="ECO:0000313" key="8">
    <source>
        <dbReference type="EMBL" id="MCZ4280142.1"/>
    </source>
</evidence>
<evidence type="ECO:0000256" key="3">
    <source>
        <dbReference type="ARBA" id="ARBA00022563"/>
    </source>
</evidence>
<dbReference type="InterPro" id="IPR015421">
    <property type="entry name" value="PyrdxlP-dep_Trfase_major"/>
</dbReference>
<dbReference type="InterPro" id="IPR039429">
    <property type="entry name" value="SHMT-like_dom"/>
</dbReference>
<comment type="caution">
    <text evidence="6">Lacks conserved residue(s) required for the propagation of feature annotation.</text>
</comment>
<dbReference type="EC" id="2.1.2.1" evidence="6"/>
<comment type="subunit">
    <text evidence="6">Homodimer.</text>
</comment>
<evidence type="ECO:0000256" key="6">
    <source>
        <dbReference type="HAMAP-Rule" id="MF_00051"/>
    </source>
</evidence>
<evidence type="ECO:0000259" key="7">
    <source>
        <dbReference type="Pfam" id="PF00464"/>
    </source>
</evidence>
<sequence>MSLDTKTFFTAPLAQTDPEIAAAINHELSRQQNQIELIASENIVSLSTMQALGTVLTNKYAEGYPGRRYYGGCEHVDVVEDLAIERAKKLFDCAYVNVQPHSGAQANQCVMLALVKPGETIMGLDLASGGHLTHGSRPNLSGKWFNAVCYGVSPETNELDFDEIRKLAVEHKPKLIIAGGSAYPRIIDFVKFREIADEVGAYLHVDMAHFAGLVAAGIHPSPLPHAHVVTTTTHKTLRAGRGGMVLSNDLEIGKKINSAAFPGLQGGPLMHCIASKAVAFKEALDPAFKDYAKQVVSNAKTLAATLVENGFAITTGGTDTHLMLVDLRPKGLTGNIAEESLDRAGLTCNKNGIPFDPEKPMVTSGIRLGTPAGTTRGFKDEEFKKIGLLITKVLDGLAANREDNSKIEAEVREEVQALCRAFPIYPNLEI</sequence>
<dbReference type="InterPro" id="IPR001085">
    <property type="entry name" value="Ser_HO-MeTrfase"/>
</dbReference>
<dbReference type="Pfam" id="PF00464">
    <property type="entry name" value="SHMT"/>
    <property type="match status" value="1"/>
</dbReference>
<dbReference type="HAMAP" id="MF_00051">
    <property type="entry name" value="SHMT"/>
    <property type="match status" value="1"/>
</dbReference>
<proteinExistence type="inferred from homology"/>
<dbReference type="SUPFAM" id="SSF53383">
    <property type="entry name" value="PLP-dependent transferases"/>
    <property type="match status" value="1"/>
</dbReference>
<comment type="function">
    <text evidence="6">Catalyzes the reversible interconversion of serine and glycine with tetrahydrofolate (THF) serving as the one-carbon carrier. This reaction serves as the major source of one-carbon groups required for the biosynthesis of purines, thymidylate, methionine, and other important biomolecules. Also exhibits THF-independent aldolase activity toward beta-hydroxyamino acids, producing glycine and aldehydes, via a retro-aldol mechanism.</text>
</comment>
<feature type="domain" description="Serine hydroxymethyltransferase-like" evidence="7">
    <location>
        <begin position="13"/>
        <end position="388"/>
    </location>
</feature>
<comment type="pathway">
    <text evidence="6">One-carbon metabolism; tetrahydrofolate interconversion.</text>
</comment>
<keyword evidence="4 6" id="KW-0808">Transferase</keyword>
<dbReference type="InterPro" id="IPR015422">
    <property type="entry name" value="PyrdxlP-dep_Trfase_small"/>
</dbReference>
<dbReference type="PANTHER" id="PTHR11680">
    <property type="entry name" value="SERINE HYDROXYMETHYLTRANSFERASE"/>
    <property type="match status" value="1"/>
</dbReference>
<evidence type="ECO:0000256" key="5">
    <source>
        <dbReference type="ARBA" id="ARBA00022898"/>
    </source>
</evidence>
<keyword evidence="9" id="KW-1185">Reference proteome</keyword>
<dbReference type="NCBIfam" id="NF000586">
    <property type="entry name" value="PRK00011.1"/>
    <property type="match status" value="1"/>
</dbReference>
<dbReference type="Proteomes" id="UP001069802">
    <property type="component" value="Unassembled WGS sequence"/>
</dbReference>
<feature type="site" description="Plays an important role in substrate specificity" evidence="6">
    <location>
        <position position="234"/>
    </location>
</feature>
<name>A0ABT4LGB3_9PROT</name>
<comment type="similarity">
    <text evidence="2 6">Belongs to the SHMT family.</text>
</comment>
<dbReference type="Gene3D" id="3.90.1150.10">
    <property type="entry name" value="Aspartate Aminotransferase, domain 1"/>
    <property type="match status" value="1"/>
</dbReference>
<keyword evidence="5 6" id="KW-0663">Pyridoxal phosphate</keyword>
<dbReference type="CDD" id="cd00378">
    <property type="entry name" value="SHMT"/>
    <property type="match status" value="1"/>
</dbReference>
<organism evidence="8 9">
    <name type="scientific">Kiloniella laminariae</name>
    <dbReference type="NCBI Taxonomy" id="454162"/>
    <lineage>
        <taxon>Bacteria</taxon>
        <taxon>Pseudomonadati</taxon>
        <taxon>Pseudomonadota</taxon>
        <taxon>Alphaproteobacteria</taxon>
        <taxon>Rhodospirillales</taxon>
        <taxon>Kiloniellaceae</taxon>
        <taxon>Kiloniella</taxon>
    </lineage>
</organism>
<dbReference type="Gene3D" id="3.40.640.10">
    <property type="entry name" value="Type I PLP-dependent aspartate aminotransferase-like (Major domain)"/>
    <property type="match status" value="1"/>
</dbReference>
<dbReference type="EMBL" id="JAPWGY010000002">
    <property type="protein sequence ID" value="MCZ4280142.1"/>
    <property type="molecule type" value="Genomic_DNA"/>
</dbReference>
<feature type="modified residue" description="N6-(pyridoxal phosphate)lysine" evidence="6">
    <location>
        <position position="235"/>
    </location>
</feature>
<accession>A0ABT4LGB3</accession>
<gene>
    <name evidence="6" type="primary">glyA</name>
    <name evidence="8" type="ORF">O4H49_05110</name>
</gene>
<dbReference type="PANTHER" id="PTHR11680:SF35">
    <property type="entry name" value="SERINE HYDROXYMETHYLTRANSFERASE 1"/>
    <property type="match status" value="1"/>
</dbReference>
<keyword evidence="3 6" id="KW-0554">One-carbon metabolism</keyword>
<dbReference type="PIRSF" id="PIRSF000412">
    <property type="entry name" value="SHMT"/>
    <property type="match status" value="1"/>
</dbReference>
<reference evidence="8" key="1">
    <citation type="submission" date="2022-12" db="EMBL/GenBank/DDBJ databases">
        <title>Bacterial isolates from different developmental stages of Nematostella vectensis.</title>
        <authorList>
            <person name="Fraune S."/>
        </authorList>
    </citation>
    <scope>NUCLEOTIDE SEQUENCE</scope>
    <source>
        <strain evidence="8">G21630-S1</strain>
    </source>
</reference>
<evidence type="ECO:0000256" key="2">
    <source>
        <dbReference type="ARBA" id="ARBA00006376"/>
    </source>
</evidence>
<feature type="binding site" evidence="6">
    <location>
        <begin position="130"/>
        <end position="132"/>
    </location>
    <ligand>
        <name>(6S)-5,6,7,8-tetrahydrofolate</name>
        <dbReference type="ChEBI" id="CHEBI:57453"/>
    </ligand>
</feature>
<feature type="binding site" evidence="6">
    <location>
        <position position="126"/>
    </location>
    <ligand>
        <name>(6S)-5,6,7,8-tetrahydrofolate</name>
        <dbReference type="ChEBI" id="CHEBI:57453"/>
    </ligand>
</feature>
<dbReference type="InterPro" id="IPR015424">
    <property type="entry name" value="PyrdxlP-dep_Trfase"/>
</dbReference>
<keyword evidence="6" id="KW-0028">Amino-acid biosynthesis</keyword>